<dbReference type="Gene3D" id="1.10.10.10">
    <property type="entry name" value="Winged helix-like DNA-binding domain superfamily/Winged helix DNA-binding domain"/>
    <property type="match status" value="1"/>
</dbReference>
<dbReference type="SUPFAM" id="SSF46785">
    <property type="entry name" value="Winged helix' DNA-binding domain"/>
    <property type="match status" value="1"/>
</dbReference>
<dbReference type="AlphaFoldDB" id="A0A6S6UD90"/>
<name>A0A6S6UD90_9BACT</name>
<accession>A0A6S6UD90</accession>
<dbReference type="InterPro" id="IPR027395">
    <property type="entry name" value="WH_DNA-bd_dom"/>
</dbReference>
<dbReference type="InterPro" id="IPR036388">
    <property type="entry name" value="WH-like_DNA-bd_sf"/>
</dbReference>
<feature type="domain" description="Winged helix DNA-binding" evidence="1">
    <location>
        <begin position="13"/>
        <end position="92"/>
    </location>
</feature>
<proteinExistence type="predicted"/>
<sequence length="96" mass="10907">MIENLNKVFESRVRLGIMSILMVNEWVEFKALKGLLKVTDGNLASHLSALEKKELLLVHKEFVGKKPRTTYNATAEGRSLFKKHLSALEALINKEK</sequence>
<reference evidence="2" key="1">
    <citation type="submission" date="2020-01" db="EMBL/GenBank/DDBJ databases">
        <authorList>
            <person name="Meier V. D."/>
            <person name="Meier V D."/>
        </authorList>
    </citation>
    <scope>NUCLEOTIDE SEQUENCE</scope>
    <source>
        <strain evidence="2">HLG_WM_MAG_10</strain>
    </source>
</reference>
<dbReference type="EMBL" id="CACVAQ010000524">
    <property type="protein sequence ID" value="CAA6829889.1"/>
    <property type="molecule type" value="Genomic_DNA"/>
</dbReference>
<dbReference type="PANTHER" id="PTHR37318">
    <property type="entry name" value="BSL7504 PROTEIN"/>
    <property type="match status" value="1"/>
</dbReference>
<evidence type="ECO:0000259" key="1">
    <source>
        <dbReference type="Pfam" id="PF13601"/>
    </source>
</evidence>
<gene>
    <name evidence="2" type="ORF">HELGO_WM25865</name>
</gene>
<evidence type="ECO:0000313" key="2">
    <source>
        <dbReference type="EMBL" id="CAA6829889.1"/>
    </source>
</evidence>
<organism evidence="2">
    <name type="scientific">uncultured Aureispira sp</name>
    <dbReference type="NCBI Taxonomy" id="1331704"/>
    <lineage>
        <taxon>Bacteria</taxon>
        <taxon>Pseudomonadati</taxon>
        <taxon>Bacteroidota</taxon>
        <taxon>Saprospiria</taxon>
        <taxon>Saprospirales</taxon>
        <taxon>Saprospiraceae</taxon>
        <taxon>Aureispira</taxon>
        <taxon>environmental samples</taxon>
    </lineage>
</organism>
<dbReference type="Pfam" id="PF13601">
    <property type="entry name" value="HTH_34"/>
    <property type="match status" value="1"/>
</dbReference>
<dbReference type="PANTHER" id="PTHR37318:SF1">
    <property type="entry name" value="BSL7504 PROTEIN"/>
    <property type="match status" value="1"/>
</dbReference>
<protein>
    <submittedName>
        <fullName evidence="2">Bsl7504 protein</fullName>
    </submittedName>
</protein>
<dbReference type="InterPro" id="IPR036390">
    <property type="entry name" value="WH_DNA-bd_sf"/>
</dbReference>